<accession>A0A0J6XXV3</accession>
<dbReference type="RefSeq" id="WP_048474496.1">
    <property type="nucleotide sequence ID" value="NZ_JBIRUD010000016.1"/>
</dbReference>
<keyword evidence="3" id="KW-1185">Reference proteome</keyword>
<proteinExistence type="predicted"/>
<dbReference type="OrthoDB" id="4333589at2"/>
<evidence type="ECO:0008006" key="4">
    <source>
        <dbReference type="Google" id="ProtNLM"/>
    </source>
</evidence>
<gene>
    <name evidence="2" type="ORF">ACS04_00870</name>
</gene>
<protein>
    <recommendedName>
        <fullName evidence="4">CNNM transmembrane domain-containing protein</fullName>
    </recommendedName>
</protein>
<sequence length="85" mass="8429">MSLAVVLLTVGLLSFAGGGAVALNLGGSATALERRGEANAELARHARGDLGPATRHMSAGLYRALCAIVAFGGLVLSLGGLLELA</sequence>
<dbReference type="EMBL" id="LFML01000006">
    <property type="protein sequence ID" value="KMO99578.1"/>
    <property type="molecule type" value="Genomic_DNA"/>
</dbReference>
<keyword evidence="1" id="KW-0812">Transmembrane</keyword>
<dbReference type="Proteomes" id="UP000035932">
    <property type="component" value="Unassembled WGS sequence"/>
</dbReference>
<name>A0A0J6XXV3_9ACTN</name>
<evidence type="ECO:0000256" key="1">
    <source>
        <dbReference type="SAM" id="Phobius"/>
    </source>
</evidence>
<keyword evidence="1" id="KW-0472">Membrane</keyword>
<keyword evidence="1" id="KW-1133">Transmembrane helix</keyword>
<dbReference type="AlphaFoldDB" id="A0A0J6XXV3"/>
<dbReference type="STRING" id="66430.ACS04_00870"/>
<evidence type="ECO:0000313" key="3">
    <source>
        <dbReference type="Proteomes" id="UP000035932"/>
    </source>
</evidence>
<organism evidence="2 3">
    <name type="scientific">Streptomyces roseus</name>
    <dbReference type="NCBI Taxonomy" id="66430"/>
    <lineage>
        <taxon>Bacteria</taxon>
        <taxon>Bacillati</taxon>
        <taxon>Actinomycetota</taxon>
        <taxon>Actinomycetes</taxon>
        <taxon>Kitasatosporales</taxon>
        <taxon>Streptomycetaceae</taxon>
        <taxon>Streptomyces</taxon>
    </lineage>
</organism>
<comment type="caution">
    <text evidence="2">The sequence shown here is derived from an EMBL/GenBank/DDBJ whole genome shotgun (WGS) entry which is preliminary data.</text>
</comment>
<evidence type="ECO:0000313" key="2">
    <source>
        <dbReference type="EMBL" id="KMO99578.1"/>
    </source>
</evidence>
<reference evidence="2 3" key="1">
    <citation type="submission" date="2015-06" db="EMBL/GenBank/DDBJ databases">
        <title>Recapitulation of the evolution of biosynthetic gene clusters reveals hidden chemical diversity on bacterial genomes.</title>
        <authorList>
            <person name="Cruz-Morales P."/>
            <person name="Martinez-Guerrero C."/>
            <person name="Morales-Escalante M.A."/>
            <person name="Yanez-Guerra L.A."/>
            <person name="Kopp J.F."/>
            <person name="Feldmann J."/>
            <person name="Ramos-Aboites H.E."/>
            <person name="Barona-Gomez F."/>
        </authorList>
    </citation>
    <scope>NUCLEOTIDE SEQUENCE [LARGE SCALE GENOMIC DNA]</scope>
    <source>
        <strain evidence="2 3">ATCC 31245</strain>
    </source>
</reference>
<feature type="transmembrane region" description="Helical" evidence="1">
    <location>
        <begin position="61"/>
        <end position="82"/>
    </location>
</feature>